<evidence type="ECO:0000259" key="4">
    <source>
        <dbReference type="PROSITE" id="PS01124"/>
    </source>
</evidence>
<keyword evidence="2" id="KW-0238">DNA-binding</keyword>
<dbReference type="SUPFAM" id="SSF46689">
    <property type="entry name" value="Homeodomain-like"/>
    <property type="match status" value="1"/>
</dbReference>
<sequence length="335" mass="38271">MSSTAFNVPVLQTNYAKILVEVCSEYGVDLHKLLEDSGLPADLLQSESDFIPSESIKRLLFLSSNQLGMTKFTEVIALAIKRRILPYILHQFKPYKTIGEALPHINTIFSSDTPSSNVFFKQEHGLSWFCVKSVGKDRKYFQWAEVFAILYIIELMSLLTHSRWQPDNIKIQGTETDIIQSILPTGCKLFIDQEYKAIRIPQQILEQPIHLTSGSFSSKPAIVEWHTSFTDNVFEVLKPYVKEKDLSVEYAAQLLDYSVRTLQRKLKAEKTTFRQLKENLMLSIACELLEEGHSLTYVSSQLGYANLSHFSRAFKRASGLTPKMYKDSVTEKPKI</sequence>
<name>V5FIW4_9VIBR</name>
<evidence type="ECO:0000256" key="1">
    <source>
        <dbReference type="ARBA" id="ARBA00023015"/>
    </source>
</evidence>
<dbReference type="InterPro" id="IPR020449">
    <property type="entry name" value="Tscrpt_reg_AraC-type_HTH"/>
</dbReference>
<dbReference type="GO" id="GO:0000976">
    <property type="term" value="F:transcription cis-regulatory region binding"/>
    <property type="evidence" value="ECO:0007669"/>
    <property type="project" value="TreeGrafter"/>
</dbReference>
<dbReference type="Proteomes" id="UP000017800">
    <property type="component" value="Unassembled WGS sequence"/>
</dbReference>
<proteinExistence type="predicted"/>
<dbReference type="Pfam" id="PF12625">
    <property type="entry name" value="Arabinose_bd"/>
    <property type="match status" value="1"/>
</dbReference>
<reference evidence="5 6" key="1">
    <citation type="submission" date="2013-11" db="EMBL/GenBank/DDBJ databases">
        <title>Whole genome shotgun sequence of Vibrio halioticoli NBRC 102217.</title>
        <authorList>
            <person name="Isaki S."/>
            <person name="Kimura A."/>
            <person name="Ohji S."/>
            <person name="Hosoyama A."/>
            <person name="Fujita N."/>
            <person name="Hashimoto M."/>
            <person name="Hosoyama Y."/>
            <person name="Yamazoe A."/>
        </authorList>
    </citation>
    <scope>NUCLEOTIDE SEQUENCE [LARGE SCALE GENOMIC DNA]</scope>
    <source>
        <strain evidence="5 6">NBRC 102217</strain>
    </source>
</reference>
<evidence type="ECO:0000256" key="3">
    <source>
        <dbReference type="ARBA" id="ARBA00023163"/>
    </source>
</evidence>
<dbReference type="PRINTS" id="PR00032">
    <property type="entry name" value="HTHARAC"/>
</dbReference>
<evidence type="ECO:0000313" key="6">
    <source>
        <dbReference type="Proteomes" id="UP000017800"/>
    </source>
</evidence>
<dbReference type="PANTHER" id="PTHR47894">
    <property type="entry name" value="HTH-TYPE TRANSCRIPTIONAL REGULATOR GADX"/>
    <property type="match status" value="1"/>
</dbReference>
<dbReference type="GO" id="GO:0003700">
    <property type="term" value="F:DNA-binding transcription factor activity"/>
    <property type="evidence" value="ECO:0007669"/>
    <property type="project" value="InterPro"/>
</dbReference>
<comment type="caution">
    <text evidence="5">The sequence shown here is derived from an EMBL/GenBank/DDBJ whole genome shotgun (WGS) entry which is preliminary data.</text>
</comment>
<dbReference type="PROSITE" id="PS01124">
    <property type="entry name" value="HTH_ARAC_FAMILY_2"/>
    <property type="match status" value="1"/>
</dbReference>
<keyword evidence="6" id="KW-1185">Reference proteome</keyword>
<evidence type="ECO:0000313" key="5">
    <source>
        <dbReference type="EMBL" id="GAD88882.1"/>
    </source>
</evidence>
<protein>
    <recommendedName>
        <fullName evidence="4">HTH araC/xylS-type domain-containing protein</fullName>
    </recommendedName>
</protein>
<dbReference type="EMBL" id="BAUJ01000011">
    <property type="protein sequence ID" value="GAD88882.1"/>
    <property type="molecule type" value="Genomic_DNA"/>
</dbReference>
<dbReference type="InterPro" id="IPR032687">
    <property type="entry name" value="AraC-type_N"/>
</dbReference>
<dbReference type="SMART" id="SM00342">
    <property type="entry name" value="HTH_ARAC"/>
    <property type="match status" value="1"/>
</dbReference>
<dbReference type="InterPro" id="IPR018060">
    <property type="entry name" value="HTH_AraC"/>
</dbReference>
<dbReference type="OrthoDB" id="5582699at2"/>
<dbReference type="eggNOG" id="COG2207">
    <property type="taxonomic scope" value="Bacteria"/>
</dbReference>
<gene>
    <name evidence="5" type="ORF">VHA01S_011_00210</name>
</gene>
<dbReference type="RefSeq" id="WP_023403261.1">
    <property type="nucleotide sequence ID" value="NZ_BAUJ01000011.1"/>
</dbReference>
<dbReference type="InterPro" id="IPR009057">
    <property type="entry name" value="Homeodomain-like_sf"/>
</dbReference>
<dbReference type="Gene3D" id="1.10.10.60">
    <property type="entry name" value="Homeodomain-like"/>
    <property type="match status" value="1"/>
</dbReference>
<accession>V5FIW4</accession>
<evidence type="ECO:0000256" key="2">
    <source>
        <dbReference type="ARBA" id="ARBA00023125"/>
    </source>
</evidence>
<feature type="domain" description="HTH araC/xylS-type" evidence="4">
    <location>
        <begin position="231"/>
        <end position="328"/>
    </location>
</feature>
<organism evidence="5 6">
    <name type="scientific">Vibrio halioticoli NBRC 102217</name>
    <dbReference type="NCBI Taxonomy" id="1219072"/>
    <lineage>
        <taxon>Bacteria</taxon>
        <taxon>Pseudomonadati</taxon>
        <taxon>Pseudomonadota</taxon>
        <taxon>Gammaproteobacteria</taxon>
        <taxon>Vibrionales</taxon>
        <taxon>Vibrionaceae</taxon>
        <taxon>Vibrio</taxon>
    </lineage>
</organism>
<dbReference type="GO" id="GO:0005829">
    <property type="term" value="C:cytosol"/>
    <property type="evidence" value="ECO:0007669"/>
    <property type="project" value="TreeGrafter"/>
</dbReference>
<dbReference type="Pfam" id="PF12833">
    <property type="entry name" value="HTH_18"/>
    <property type="match status" value="1"/>
</dbReference>
<dbReference type="PANTHER" id="PTHR47894:SF4">
    <property type="entry name" value="HTH-TYPE TRANSCRIPTIONAL REGULATOR GADX"/>
    <property type="match status" value="1"/>
</dbReference>
<keyword evidence="3" id="KW-0804">Transcription</keyword>
<dbReference type="AlphaFoldDB" id="V5FIW4"/>
<keyword evidence="1" id="KW-0805">Transcription regulation</keyword>